<dbReference type="Gene3D" id="3.30.300.180">
    <property type="match status" value="1"/>
</dbReference>
<dbReference type="FunFam" id="3.40.50.300:FF:000014">
    <property type="entry name" value="DNA polymerase III subunit gamma/tau"/>
    <property type="match status" value="1"/>
</dbReference>
<keyword evidence="3 14" id="KW-0808">Transferase</keyword>
<comment type="similarity">
    <text evidence="1">Belongs to the DnaX/STICHEL family.</text>
</comment>
<dbReference type="InterPro" id="IPR045085">
    <property type="entry name" value="HLD_clamp_pol_III_gamma_tau"/>
</dbReference>
<dbReference type="GO" id="GO:0046872">
    <property type="term" value="F:metal ion binding"/>
    <property type="evidence" value="ECO:0007669"/>
    <property type="project" value="UniProtKB-KW"/>
</dbReference>
<evidence type="ECO:0000256" key="12">
    <source>
        <dbReference type="SAM" id="MobiDB-lite"/>
    </source>
</evidence>
<dbReference type="CDD" id="cd00009">
    <property type="entry name" value="AAA"/>
    <property type="match status" value="1"/>
</dbReference>
<sequence length="586" mass="65414">MSYQALYRVWRPHQLSDVVGQEHITKTLKNALFQQKLSHAYLFTGPRGTGKTSAAKIVAKAVNCHRGPVEEPCNECEACRGISDGTIVDVMEIDAASNNGVDEIRDIRDKVKFAPSAAAYKVYIIDEVHMLTTGAFNALLKTLEEPPAHVIFILATTEPHKIPLTIISRCQRFDFKRITAHAMMGRMEEIVEETGIAVEPDALALIARVSEGGMRDALSLLDQAVSFADSTITREDILAIIGSVSHDMMYNIVDAVREGNVGAGLEAVDTLMQEGKDPNRFIEDLIFFFRDALMVKAAPHLEESQDRLRADDAFRSVVEQLDQAWIFQIIERLNYFQQEMKWASHPQVFLEMFIVQAAQQTVTLPKAETDAAPNSSTMEALEQKVEYLERTLKQIQAEGVKQPQQQAPQPAAAAKPTVRAQQTSNKSRANAKRVKAMLAGATKAHLQEIQAQWGNVLEQVKNQSVPASAWLNDCQPAACSDTEFVLAFRNEMHRDMVDEKFRELVEGAVSQKMSKQMTLLTVLVSDWEEIKESYMKTQRGRETEKPDSTESRDAEEISGEAADEEGNPLIDEAVKLVGRDLLEIKE</sequence>
<evidence type="ECO:0000256" key="1">
    <source>
        <dbReference type="ARBA" id="ARBA00006360"/>
    </source>
</evidence>
<evidence type="ECO:0000256" key="2">
    <source>
        <dbReference type="ARBA" id="ARBA00012417"/>
    </source>
</evidence>
<feature type="compositionally biased region" description="Basic and acidic residues" evidence="12">
    <location>
        <begin position="535"/>
        <end position="555"/>
    </location>
</feature>
<dbReference type="InterPro" id="IPR001270">
    <property type="entry name" value="ClpA/B"/>
</dbReference>
<dbReference type="AlphaFoldDB" id="A0A5C7FFN7"/>
<evidence type="ECO:0000256" key="10">
    <source>
        <dbReference type="ARBA" id="ARBA00022932"/>
    </source>
</evidence>
<keyword evidence="4 14" id="KW-0548">Nucleotidyltransferase</keyword>
<keyword evidence="7" id="KW-0547">Nucleotide-binding</keyword>
<dbReference type="Proteomes" id="UP000321816">
    <property type="component" value="Chromosome"/>
</dbReference>
<dbReference type="EMBL" id="CP144914">
    <property type="protein sequence ID" value="WWD80036.1"/>
    <property type="molecule type" value="Genomic_DNA"/>
</dbReference>
<dbReference type="Gene3D" id="1.10.8.60">
    <property type="match status" value="1"/>
</dbReference>
<dbReference type="PRINTS" id="PR00300">
    <property type="entry name" value="CLPPROTEASEA"/>
</dbReference>
<evidence type="ECO:0000256" key="6">
    <source>
        <dbReference type="ARBA" id="ARBA00022723"/>
    </source>
</evidence>
<dbReference type="NCBIfam" id="NF004046">
    <property type="entry name" value="PRK05563.1"/>
    <property type="match status" value="1"/>
</dbReference>
<dbReference type="GO" id="GO:0009360">
    <property type="term" value="C:DNA polymerase III complex"/>
    <property type="evidence" value="ECO:0007669"/>
    <property type="project" value="InterPro"/>
</dbReference>
<dbReference type="InterPro" id="IPR008921">
    <property type="entry name" value="DNA_pol3_clamp-load_cplx_C"/>
</dbReference>
<evidence type="ECO:0000313" key="14">
    <source>
        <dbReference type="EMBL" id="WWD80036.1"/>
    </source>
</evidence>
<feature type="compositionally biased region" description="Acidic residues" evidence="12">
    <location>
        <begin position="556"/>
        <end position="566"/>
    </location>
</feature>
<feature type="region of interest" description="Disordered" evidence="12">
    <location>
        <begin position="535"/>
        <end position="569"/>
    </location>
</feature>
<dbReference type="SUPFAM" id="SSF52540">
    <property type="entry name" value="P-loop containing nucleoside triphosphate hydrolases"/>
    <property type="match status" value="1"/>
</dbReference>
<dbReference type="InterPro" id="IPR012763">
    <property type="entry name" value="DNA_pol_III_sug/sutau_N"/>
</dbReference>
<evidence type="ECO:0000256" key="9">
    <source>
        <dbReference type="ARBA" id="ARBA00022840"/>
    </source>
</evidence>
<evidence type="ECO:0000256" key="11">
    <source>
        <dbReference type="ARBA" id="ARBA00049244"/>
    </source>
</evidence>
<feature type="compositionally biased region" description="Low complexity" evidence="12">
    <location>
        <begin position="401"/>
        <end position="416"/>
    </location>
</feature>
<keyword evidence="15" id="KW-1185">Reference proteome</keyword>
<accession>A0A5C7FFN7</accession>
<feature type="compositionally biased region" description="Polar residues" evidence="12">
    <location>
        <begin position="419"/>
        <end position="428"/>
    </location>
</feature>
<evidence type="ECO:0000256" key="4">
    <source>
        <dbReference type="ARBA" id="ARBA00022695"/>
    </source>
</evidence>
<reference evidence="14 15" key="1">
    <citation type="submission" date="2024-01" db="EMBL/GenBank/DDBJ databases">
        <title>Complete Genome Sequence of Alkalicoccus halolimnae BZ-SZ-XJ29T, a Moderately Halophilic Bacterium Isolated from a Salt Lake.</title>
        <authorList>
            <person name="Zhao B."/>
        </authorList>
    </citation>
    <scope>NUCLEOTIDE SEQUENCE [LARGE SCALE GENOMIC DNA]</scope>
    <source>
        <strain evidence="14 15">BZ-SZ-XJ29</strain>
    </source>
</reference>
<dbReference type="GO" id="GO:0003887">
    <property type="term" value="F:DNA-directed DNA polymerase activity"/>
    <property type="evidence" value="ECO:0007669"/>
    <property type="project" value="UniProtKB-KW"/>
</dbReference>
<dbReference type="InterPro" id="IPR022754">
    <property type="entry name" value="DNA_pol_III_gamma-3"/>
</dbReference>
<dbReference type="InterPro" id="IPR003593">
    <property type="entry name" value="AAA+_ATPase"/>
</dbReference>
<evidence type="ECO:0000259" key="13">
    <source>
        <dbReference type="SMART" id="SM00382"/>
    </source>
</evidence>
<feature type="domain" description="AAA+ ATPase" evidence="13">
    <location>
        <begin position="37"/>
        <end position="179"/>
    </location>
</feature>
<feature type="region of interest" description="Disordered" evidence="12">
    <location>
        <begin position="398"/>
        <end position="432"/>
    </location>
</feature>
<evidence type="ECO:0000256" key="8">
    <source>
        <dbReference type="ARBA" id="ARBA00022833"/>
    </source>
</evidence>
<dbReference type="FunFam" id="1.10.8.60:FF:000013">
    <property type="entry name" value="DNA polymerase III subunit gamma/tau"/>
    <property type="match status" value="1"/>
</dbReference>
<dbReference type="RefSeq" id="WP_147805275.1">
    <property type="nucleotide sequence ID" value="NZ_CP144914.1"/>
</dbReference>
<name>A0A5C7FFN7_9BACI</name>
<dbReference type="GO" id="GO:0003677">
    <property type="term" value="F:DNA binding"/>
    <property type="evidence" value="ECO:0007669"/>
    <property type="project" value="InterPro"/>
</dbReference>
<dbReference type="PANTHER" id="PTHR11669">
    <property type="entry name" value="REPLICATION FACTOR C / DNA POLYMERASE III GAMMA-TAU SUBUNIT"/>
    <property type="match status" value="1"/>
</dbReference>
<evidence type="ECO:0000256" key="5">
    <source>
        <dbReference type="ARBA" id="ARBA00022705"/>
    </source>
</evidence>
<dbReference type="PANTHER" id="PTHR11669:SF0">
    <property type="entry name" value="PROTEIN STICHEL-LIKE 2"/>
    <property type="match status" value="1"/>
</dbReference>
<keyword evidence="10" id="KW-0239">DNA-directed DNA polymerase</keyword>
<dbReference type="Pfam" id="PF13177">
    <property type="entry name" value="DNA_pol3_delta2"/>
    <property type="match status" value="1"/>
</dbReference>
<evidence type="ECO:0000256" key="3">
    <source>
        <dbReference type="ARBA" id="ARBA00022679"/>
    </source>
</evidence>
<dbReference type="CDD" id="cd18137">
    <property type="entry name" value="HLD_clamp_pol_III_gamma_tau"/>
    <property type="match status" value="1"/>
</dbReference>
<dbReference type="Pfam" id="PF22608">
    <property type="entry name" value="DNAX_ATPase_lid"/>
    <property type="match status" value="1"/>
</dbReference>
<dbReference type="InterPro" id="IPR050238">
    <property type="entry name" value="DNA_Rep/Repair_Clamp_Loader"/>
</dbReference>
<dbReference type="InterPro" id="IPR027417">
    <property type="entry name" value="P-loop_NTPase"/>
</dbReference>
<dbReference type="EC" id="2.7.7.7" evidence="2"/>
<organism evidence="14 15">
    <name type="scientific">Alkalicoccus halolimnae</name>
    <dbReference type="NCBI Taxonomy" id="1667239"/>
    <lineage>
        <taxon>Bacteria</taxon>
        <taxon>Bacillati</taxon>
        <taxon>Bacillota</taxon>
        <taxon>Bacilli</taxon>
        <taxon>Bacillales</taxon>
        <taxon>Bacillaceae</taxon>
        <taxon>Alkalicoccus</taxon>
    </lineage>
</organism>
<dbReference type="SMART" id="SM00382">
    <property type="entry name" value="AAA"/>
    <property type="match status" value="1"/>
</dbReference>
<comment type="catalytic activity">
    <reaction evidence="11">
        <text>DNA(n) + a 2'-deoxyribonucleoside 5'-triphosphate = DNA(n+1) + diphosphate</text>
        <dbReference type="Rhea" id="RHEA:22508"/>
        <dbReference type="Rhea" id="RHEA-COMP:17339"/>
        <dbReference type="Rhea" id="RHEA-COMP:17340"/>
        <dbReference type="ChEBI" id="CHEBI:33019"/>
        <dbReference type="ChEBI" id="CHEBI:61560"/>
        <dbReference type="ChEBI" id="CHEBI:173112"/>
        <dbReference type="EC" id="2.7.7.7"/>
    </reaction>
</comment>
<dbReference type="KEGG" id="ahal:FTX54_000125"/>
<dbReference type="Pfam" id="PF12169">
    <property type="entry name" value="DNA_pol3_gamma3"/>
    <property type="match status" value="1"/>
</dbReference>
<dbReference type="Gene3D" id="1.20.272.10">
    <property type="match status" value="1"/>
</dbReference>
<keyword evidence="8" id="KW-0862">Zinc</keyword>
<dbReference type="OrthoDB" id="9810148at2"/>
<proteinExistence type="inferred from homology"/>
<keyword evidence="6" id="KW-0479">Metal-binding</keyword>
<evidence type="ECO:0000256" key="7">
    <source>
        <dbReference type="ARBA" id="ARBA00022741"/>
    </source>
</evidence>
<dbReference type="GO" id="GO:0005524">
    <property type="term" value="F:ATP binding"/>
    <property type="evidence" value="ECO:0007669"/>
    <property type="project" value="UniProtKB-KW"/>
</dbReference>
<protein>
    <recommendedName>
        <fullName evidence="2">DNA-directed DNA polymerase</fullName>
        <ecNumber evidence="2">2.7.7.7</ecNumber>
    </recommendedName>
</protein>
<dbReference type="NCBIfam" id="TIGR02397">
    <property type="entry name" value="dnaX_nterm"/>
    <property type="match status" value="1"/>
</dbReference>
<dbReference type="GO" id="GO:0006261">
    <property type="term" value="P:DNA-templated DNA replication"/>
    <property type="evidence" value="ECO:0007669"/>
    <property type="project" value="TreeGrafter"/>
</dbReference>
<dbReference type="SUPFAM" id="SSF48019">
    <property type="entry name" value="post-AAA+ oligomerization domain-like"/>
    <property type="match status" value="1"/>
</dbReference>
<evidence type="ECO:0000313" key="15">
    <source>
        <dbReference type="Proteomes" id="UP000321816"/>
    </source>
</evidence>
<gene>
    <name evidence="14" type="primary">dnaX</name>
    <name evidence="14" type="ORF">FTX54_000125</name>
</gene>
<dbReference type="InterPro" id="IPR038454">
    <property type="entry name" value="DnaA_N_sf"/>
</dbReference>
<dbReference type="Gene3D" id="3.40.50.300">
    <property type="entry name" value="P-loop containing nucleotide triphosphate hydrolases"/>
    <property type="match status" value="1"/>
</dbReference>
<keyword evidence="5" id="KW-0235">DNA replication</keyword>
<keyword evidence="9" id="KW-0067">ATP-binding</keyword>